<reference evidence="5" key="2">
    <citation type="submission" date="2025-09" db="UniProtKB">
        <authorList>
            <consortium name="Ensembl"/>
        </authorList>
    </citation>
    <scope>IDENTIFICATION</scope>
</reference>
<dbReference type="SUPFAM" id="SSF46785">
    <property type="entry name" value="Winged helix' DNA-binding domain"/>
    <property type="match status" value="1"/>
</dbReference>
<sequence>GTASGSSTPGAQRRRAPTTSKHASPSVSELILWAVATSPKCQGLSLEALKKIITKAGYDVVRNKTHFLRVLKGLVSKGLLKQMTGMGATGSFRAGKKKRDVKKNQVAGKKRKKPGRRKAPKRVSSKAGRPAHRGRKRQAANHRASGKEPCSVSSDGAGACRPKLPRQHKPTCPSLSQAILTAVANSKPPVPLATIQEALEDGGHAMAMGRNKRRFKKVLARLVARQL</sequence>
<dbReference type="InterPro" id="IPR036390">
    <property type="entry name" value="WH_DNA-bd_sf"/>
</dbReference>
<dbReference type="GeneTree" id="ENSGT00730000113862"/>
<protein>
    <recommendedName>
        <fullName evidence="4">H15 domain-containing protein</fullName>
    </recommendedName>
</protein>
<feature type="domain" description="H15" evidence="4">
    <location>
        <begin position="23"/>
        <end position="96"/>
    </location>
</feature>
<dbReference type="InterPro" id="IPR005819">
    <property type="entry name" value="H1/H5"/>
</dbReference>
<dbReference type="GO" id="GO:0006334">
    <property type="term" value="P:nucleosome assembly"/>
    <property type="evidence" value="ECO:0007669"/>
    <property type="project" value="InterPro"/>
</dbReference>
<dbReference type="SMART" id="SM00526">
    <property type="entry name" value="H15"/>
    <property type="match status" value="1"/>
</dbReference>
<keyword evidence="2" id="KW-0539">Nucleus</keyword>
<dbReference type="PRINTS" id="PR00624">
    <property type="entry name" value="HISTONEH5"/>
</dbReference>
<dbReference type="GO" id="GO:0005634">
    <property type="term" value="C:nucleus"/>
    <property type="evidence" value="ECO:0007669"/>
    <property type="project" value="UniProtKB-SubCell"/>
</dbReference>
<reference evidence="5" key="1">
    <citation type="submission" date="2025-08" db="UniProtKB">
        <authorList>
            <consortium name="Ensembl"/>
        </authorList>
    </citation>
    <scope>IDENTIFICATION</scope>
</reference>
<dbReference type="GO" id="GO:0003677">
    <property type="term" value="F:DNA binding"/>
    <property type="evidence" value="ECO:0007669"/>
    <property type="project" value="UniProtKB-KW"/>
</dbReference>
<dbReference type="CDD" id="cd00073">
    <property type="entry name" value="H15"/>
    <property type="match status" value="1"/>
</dbReference>
<evidence type="ECO:0000313" key="5">
    <source>
        <dbReference type="Ensembl" id="ENSCPBP00000039560.1"/>
    </source>
</evidence>
<evidence type="ECO:0000256" key="1">
    <source>
        <dbReference type="ARBA" id="ARBA00023125"/>
    </source>
</evidence>
<evidence type="ECO:0000313" key="6">
    <source>
        <dbReference type="Proteomes" id="UP000694380"/>
    </source>
</evidence>
<feature type="region of interest" description="Disordered" evidence="3">
    <location>
        <begin position="87"/>
        <end position="172"/>
    </location>
</feature>
<dbReference type="GO" id="GO:0030527">
    <property type="term" value="F:structural constituent of chromatin"/>
    <property type="evidence" value="ECO:0007669"/>
    <property type="project" value="InterPro"/>
</dbReference>
<evidence type="ECO:0000259" key="4">
    <source>
        <dbReference type="PROSITE" id="PS51504"/>
    </source>
</evidence>
<dbReference type="Pfam" id="PF00538">
    <property type="entry name" value="Linker_histone"/>
    <property type="match status" value="1"/>
</dbReference>
<keyword evidence="1 2" id="KW-0238">DNA-binding</keyword>
<feature type="compositionally biased region" description="Polar residues" evidence="3">
    <location>
        <begin position="1"/>
        <end position="10"/>
    </location>
</feature>
<keyword evidence="2" id="KW-0158">Chromosome</keyword>
<proteinExistence type="inferred from homology"/>
<organism evidence="5 6">
    <name type="scientific">Chrysemys picta bellii</name>
    <name type="common">Western painted turtle</name>
    <name type="synonym">Emys bellii</name>
    <dbReference type="NCBI Taxonomy" id="8478"/>
    <lineage>
        <taxon>Eukaryota</taxon>
        <taxon>Metazoa</taxon>
        <taxon>Chordata</taxon>
        <taxon>Craniata</taxon>
        <taxon>Vertebrata</taxon>
        <taxon>Euteleostomi</taxon>
        <taxon>Archelosauria</taxon>
        <taxon>Testudinata</taxon>
        <taxon>Testudines</taxon>
        <taxon>Cryptodira</taxon>
        <taxon>Durocryptodira</taxon>
        <taxon>Testudinoidea</taxon>
        <taxon>Emydidae</taxon>
        <taxon>Chrysemys</taxon>
    </lineage>
</organism>
<dbReference type="InterPro" id="IPR005818">
    <property type="entry name" value="Histone_H1/H5_H15"/>
</dbReference>
<dbReference type="AlphaFoldDB" id="A0A8C3PFS3"/>
<accession>A0A8C3PFS3</accession>
<dbReference type="InterPro" id="IPR036388">
    <property type="entry name" value="WH-like_DNA-bd_sf"/>
</dbReference>
<feature type="compositionally biased region" description="Basic residues" evidence="3">
    <location>
        <begin position="108"/>
        <end position="140"/>
    </location>
</feature>
<dbReference type="Ensembl" id="ENSCPBT00000046369.1">
    <property type="protein sequence ID" value="ENSCPBP00000039560.1"/>
    <property type="gene ID" value="ENSCPBG00000027233.1"/>
</dbReference>
<dbReference type="GO" id="GO:0000786">
    <property type="term" value="C:nucleosome"/>
    <property type="evidence" value="ECO:0007669"/>
    <property type="project" value="InterPro"/>
</dbReference>
<evidence type="ECO:0000256" key="2">
    <source>
        <dbReference type="RuleBase" id="RU003894"/>
    </source>
</evidence>
<comment type="similarity">
    <text evidence="2">Belongs to the histone H1/H5 family.</text>
</comment>
<dbReference type="PROSITE" id="PS51504">
    <property type="entry name" value="H15"/>
    <property type="match status" value="1"/>
</dbReference>
<feature type="region of interest" description="Disordered" evidence="3">
    <location>
        <begin position="1"/>
        <end position="23"/>
    </location>
</feature>
<keyword evidence="6" id="KW-1185">Reference proteome</keyword>
<dbReference type="Proteomes" id="UP000694380">
    <property type="component" value="Unplaced"/>
</dbReference>
<name>A0A8C3PFS3_CHRPI</name>
<comment type="subcellular location">
    <subcellularLocation>
        <location evidence="2">Nucleus</location>
    </subcellularLocation>
</comment>
<evidence type="ECO:0000256" key="3">
    <source>
        <dbReference type="SAM" id="MobiDB-lite"/>
    </source>
</evidence>
<dbReference type="Gene3D" id="1.10.10.10">
    <property type="entry name" value="Winged helix-like DNA-binding domain superfamily/Winged helix DNA-binding domain"/>
    <property type="match status" value="1"/>
</dbReference>